<organism evidence="1">
    <name type="scientific">Arundo donax</name>
    <name type="common">Giant reed</name>
    <name type="synonym">Donax arundinaceus</name>
    <dbReference type="NCBI Taxonomy" id="35708"/>
    <lineage>
        <taxon>Eukaryota</taxon>
        <taxon>Viridiplantae</taxon>
        <taxon>Streptophyta</taxon>
        <taxon>Embryophyta</taxon>
        <taxon>Tracheophyta</taxon>
        <taxon>Spermatophyta</taxon>
        <taxon>Magnoliopsida</taxon>
        <taxon>Liliopsida</taxon>
        <taxon>Poales</taxon>
        <taxon>Poaceae</taxon>
        <taxon>PACMAD clade</taxon>
        <taxon>Arundinoideae</taxon>
        <taxon>Arundineae</taxon>
        <taxon>Arundo</taxon>
    </lineage>
</organism>
<protein>
    <submittedName>
        <fullName evidence="1">Methionine aminopeptidase 1A</fullName>
    </submittedName>
</protein>
<sequence>MNITHDTLASELGKIGGHAVPCKEFSTEKLIKCTTKFIEHFLFLGGDRLREREKIMQPHVSVPLACRCRTLLAKSRLQPWEDIR</sequence>
<accession>A0A0A9GBK2</accession>
<reference evidence="1" key="2">
    <citation type="journal article" date="2015" name="Data Brief">
        <title>Shoot transcriptome of the giant reed, Arundo donax.</title>
        <authorList>
            <person name="Barrero R.A."/>
            <person name="Guerrero F.D."/>
            <person name="Moolhuijzen P."/>
            <person name="Goolsby J.A."/>
            <person name="Tidwell J."/>
            <person name="Bellgard S.E."/>
            <person name="Bellgard M.I."/>
        </authorList>
    </citation>
    <scope>NUCLEOTIDE SEQUENCE</scope>
    <source>
        <tissue evidence="1">Shoot tissue taken approximately 20 cm above the soil surface</tissue>
    </source>
</reference>
<keyword evidence="1" id="KW-0031">Aminopeptidase</keyword>
<evidence type="ECO:0000313" key="1">
    <source>
        <dbReference type="EMBL" id="JAE20829.1"/>
    </source>
</evidence>
<reference evidence="1" key="1">
    <citation type="submission" date="2014-09" db="EMBL/GenBank/DDBJ databases">
        <authorList>
            <person name="Magalhaes I.L.F."/>
            <person name="Oliveira U."/>
            <person name="Santos F.R."/>
            <person name="Vidigal T.H.D.A."/>
            <person name="Brescovit A.D."/>
            <person name="Santos A.J."/>
        </authorList>
    </citation>
    <scope>NUCLEOTIDE SEQUENCE</scope>
    <source>
        <tissue evidence="1">Shoot tissue taken approximately 20 cm above the soil surface</tissue>
    </source>
</reference>
<dbReference type="AlphaFoldDB" id="A0A0A9GBK2"/>
<keyword evidence="1" id="KW-0378">Hydrolase</keyword>
<dbReference type="EMBL" id="GBRH01177067">
    <property type="protein sequence ID" value="JAE20829.1"/>
    <property type="molecule type" value="Transcribed_RNA"/>
</dbReference>
<name>A0A0A9GBK2_ARUDO</name>
<dbReference type="GO" id="GO:0004177">
    <property type="term" value="F:aminopeptidase activity"/>
    <property type="evidence" value="ECO:0007669"/>
    <property type="project" value="UniProtKB-KW"/>
</dbReference>
<keyword evidence="1" id="KW-0645">Protease</keyword>
<proteinExistence type="predicted"/>